<evidence type="ECO:0000313" key="1">
    <source>
        <dbReference type="EMBL" id="KAJ8957386.1"/>
    </source>
</evidence>
<dbReference type="Proteomes" id="UP001162162">
    <property type="component" value="Unassembled WGS sequence"/>
</dbReference>
<evidence type="ECO:0000313" key="2">
    <source>
        <dbReference type="Proteomes" id="UP001162162"/>
    </source>
</evidence>
<sequence>HSRTCYCNQGTDEELILNTIEDEPHISTRNLSRQTGISQTSVHRVIRRNLLHRYIQKVQELLPEDLVKRVTFCQFILHQDIRFQKKILFTDESCFTRRCITNLHNYHEYSDVNPHSVTPRHFQREFKIDVWIGVKYPKWSKILSRIYLTRCHYNSDWNIGLCMIPHFSIMVRYFLNHQYPNKWIGRGNNCPQVWPPRSPDFNKCDFFLWGTLKEFVYSSPVASRAELNNQWLLERVDLNFRRRINLYLRDNGDHFEQFL</sequence>
<dbReference type="PANTHER" id="PTHR47326">
    <property type="entry name" value="TRANSPOSABLE ELEMENT TC3 TRANSPOSASE-LIKE PROTEIN"/>
    <property type="match status" value="1"/>
</dbReference>
<gene>
    <name evidence="1" type="ORF">NQ318_004866</name>
</gene>
<dbReference type="EMBL" id="JAPWTK010000023">
    <property type="protein sequence ID" value="KAJ8957386.1"/>
    <property type="molecule type" value="Genomic_DNA"/>
</dbReference>
<protein>
    <recommendedName>
        <fullName evidence="3">Transposase Tc1-like domain-containing protein</fullName>
    </recommendedName>
</protein>
<dbReference type="InterPro" id="IPR036397">
    <property type="entry name" value="RNaseH_sf"/>
</dbReference>
<dbReference type="Pfam" id="PF13412">
    <property type="entry name" value="HTH_24"/>
    <property type="match status" value="1"/>
</dbReference>
<organism evidence="1 2">
    <name type="scientific">Aromia moschata</name>
    <dbReference type="NCBI Taxonomy" id="1265417"/>
    <lineage>
        <taxon>Eukaryota</taxon>
        <taxon>Metazoa</taxon>
        <taxon>Ecdysozoa</taxon>
        <taxon>Arthropoda</taxon>
        <taxon>Hexapoda</taxon>
        <taxon>Insecta</taxon>
        <taxon>Pterygota</taxon>
        <taxon>Neoptera</taxon>
        <taxon>Endopterygota</taxon>
        <taxon>Coleoptera</taxon>
        <taxon>Polyphaga</taxon>
        <taxon>Cucujiformia</taxon>
        <taxon>Chrysomeloidea</taxon>
        <taxon>Cerambycidae</taxon>
        <taxon>Cerambycinae</taxon>
        <taxon>Callichromatini</taxon>
        <taxon>Aromia</taxon>
    </lineage>
</organism>
<dbReference type="Gene3D" id="3.30.420.10">
    <property type="entry name" value="Ribonuclease H-like superfamily/Ribonuclease H"/>
    <property type="match status" value="2"/>
</dbReference>
<dbReference type="GO" id="GO:0003676">
    <property type="term" value="F:nucleic acid binding"/>
    <property type="evidence" value="ECO:0007669"/>
    <property type="project" value="InterPro"/>
</dbReference>
<evidence type="ECO:0008006" key="3">
    <source>
        <dbReference type="Google" id="ProtNLM"/>
    </source>
</evidence>
<reference evidence="1" key="1">
    <citation type="journal article" date="2023" name="Insect Mol. Biol.">
        <title>Genome sequencing provides insights into the evolution of gene families encoding plant cell wall-degrading enzymes in longhorned beetles.</title>
        <authorList>
            <person name="Shin N.R."/>
            <person name="Okamura Y."/>
            <person name="Kirsch R."/>
            <person name="Pauchet Y."/>
        </authorList>
    </citation>
    <scope>NUCLEOTIDE SEQUENCE</scope>
    <source>
        <strain evidence="1">AMC_N1</strain>
    </source>
</reference>
<comment type="caution">
    <text evidence="1">The sequence shown here is derived from an EMBL/GenBank/DDBJ whole genome shotgun (WGS) entry which is preliminary data.</text>
</comment>
<keyword evidence="2" id="KW-1185">Reference proteome</keyword>
<proteinExistence type="predicted"/>
<accession>A0AAV8Z2C7</accession>
<dbReference type="PANTHER" id="PTHR47326:SF1">
    <property type="entry name" value="HTH PSQ-TYPE DOMAIN-CONTAINING PROTEIN"/>
    <property type="match status" value="1"/>
</dbReference>
<dbReference type="AlphaFoldDB" id="A0AAV8Z2C7"/>
<name>A0AAV8Z2C7_9CUCU</name>
<feature type="non-terminal residue" evidence="1">
    <location>
        <position position="1"/>
    </location>
</feature>